<evidence type="ECO:0000313" key="3">
    <source>
        <dbReference type="EMBL" id="ORY47290.1"/>
    </source>
</evidence>
<sequence length="449" mass="50155">MGLRLNGTHNVRVVSWREGCEGLIGDKTFVLFVLSNQAIGVLDDGNSKFIEQVHLCLEQGVHCLPIFLQRDGAEFSIPSLLSYKYSRAEVSPTLRNLLLLQGLRIDTSDAKRSTPRILAARQIVLGLLNTEGVDSNPDKLSQTEMRELYGFLKPSLNEVNQVQKMLLDAIVPETRNWTLNDIKALLEGGHVWVGGEGRVGKSTISALLARELEKRDELAAYFPFSRETQHLATPSDLIQTIAYTLSLRIPPVGRYILSLFQASLIDYSKSNPSSLFLQLIVEPMREVSIYYKFETPLVLILDGLDECGEAGQVDGSGRVVRSEDLVGIMEKCVPLLPAECIRVVAFSRITDAYVNVFKEWGSWFEVQVTDERNKGDVELVAEMLLERSGVQDGLDRQKMIELLVRKSGGLIEWVVDVVGVLKETGLTVEAFEKLEQTALVKYSKITQIK</sequence>
<dbReference type="STRING" id="329046.A0A1Y2CJW6"/>
<evidence type="ECO:0000256" key="1">
    <source>
        <dbReference type="ARBA" id="ARBA00022737"/>
    </source>
</evidence>
<dbReference type="Pfam" id="PF24883">
    <property type="entry name" value="NPHP3_N"/>
    <property type="match status" value="1"/>
</dbReference>
<name>A0A1Y2CJW6_9FUNG</name>
<keyword evidence="1" id="KW-0677">Repeat</keyword>
<dbReference type="Gene3D" id="3.40.50.300">
    <property type="entry name" value="P-loop containing nucleotide triphosphate hydrolases"/>
    <property type="match status" value="1"/>
</dbReference>
<dbReference type="PANTHER" id="PTHR10039">
    <property type="entry name" value="AMELOGENIN"/>
    <property type="match status" value="1"/>
</dbReference>
<protein>
    <recommendedName>
        <fullName evidence="2">Nephrocystin 3-like N-terminal domain-containing protein</fullName>
    </recommendedName>
</protein>
<evidence type="ECO:0000259" key="2">
    <source>
        <dbReference type="Pfam" id="PF24883"/>
    </source>
</evidence>
<comment type="caution">
    <text evidence="3">The sequence shown here is derived from an EMBL/GenBank/DDBJ whole genome shotgun (WGS) entry which is preliminary data.</text>
</comment>
<dbReference type="PANTHER" id="PTHR10039:SF14">
    <property type="entry name" value="NACHT DOMAIN-CONTAINING PROTEIN"/>
    <property type="match status" value="1"/>
</dbReference>
<dbReference type="EMBL" id="MCGO01000014">
    <property type="protein sequence ID" value="ORY47290.1"/>
    <property type="molecule type" value="Genomic_DNA"/>
</dbReference>
<reference evidence="3 4" key="1">
    <citation type="submission" date="2016-07" db="EMBL/GenBank/DDBJ databases">
        <title>Pervasive Adenine N6-methylation of Active Genes in Fungi.</title>
        <authorList>
            <consortium name="DOE Joint Genome Institute"/>
            <person name="Mondo S.J."/>
            <person name="Dannebaum R.O."/>
            <person name="Kuo R.C."/>
            <person name="Labutti K."/>
            <person name="Haridas S."/>
            <person name="Kuo A."/>
            <person name="Salamov A."/>
            <person name="Ahrendt S.R."/>
            <person name="Lipzen A."/>
            <person name="Sullivan W."/>
            <person name="Andreopoulos W.B."/>
            <person name="Clum A."/>
            <person name="Lindquist E."/>
            <person name="Daum C."/>
            <person name="Ramamoorthy G.K."/>
            <person name="Gryganskyi A."/>
            <person name="Culley D."/>
            <person name="Magnuson J.K."/>
            <person name="James T.Y."/>
            <person name="O'Malley M.A."/>
            <person name="Stajich J.E."/>
            <person name="Spatafora J.W."/>
            <person name="Visel A."/>
            <person name="Grigoriev I.V."/>
        </authorList>
    </citation>
    <scope>NUCLEOTIDE SEQUENCE [LARGE SCALE GENOMIC DNA]</scope>
    <source>
        <strain evidence="3 4">JEL800</strain>
    </source>
</reference>
<dbReference type="InterPro" id="IPR056884">
    <property type="entry name" value="NPHP3-like_N"/>
</dbReference>
<feature type="domain" description="Nephrocystin 3-like N-terminal" evidence="2">
    <location>
        <begin position="175"/>
        <end position="310"/>
    </location>
</feature>
<keyword evidence="4" id="KW-1185">Reference proteome</keyword>
<organism evidence="3 4">
    <name type="scientific">Rhizoclosmatium globosum</name>
    <dbReference type="NCBI Taxonomy" id="329046"/>
    <lineage>
        <taxon>Eukaryota</taxon>
        <taxon>Fungi</taxon>
        <taxon>Fungi incertae sedis</taxon>
        <taxon>Chytridiomycota</taxon>
        <taxon>Chytridiomycota incertae sedis</taxon>
        <taxon>Chytridiomycetes</taxon>
        <taxon>Chytridiales</taxon>
        <taxon>Chytriomycetaceae</taxon>
        <taxon>Rhizoclosmatium</taxon>
    </lineage>
</organism>
<proteinExistence type="predicted"/>
<dbReference type="AlphaFoldDB" id="A0A1Y2CJW6"/>
<dbReference type="InterPro" id="IPR027417">
    <property type="entry name" value="P-loop_NTPase"/>
</dbReference>
<dbReference type="Proteomes" id="UP000193642">
    <property type="component" value="Unassembled WGS sequence"/>
</dbReference>
<gene>
    <name evidence="3" type="ORF">BCR33DRAFT_715041</name>
</gene>
<dbReference type="SUPFAM" id="SSF52540">
    <property type="entry name" value="P-loop containing nucleoside triphosphate hydrolases"/>
    <property type="match status" value="1"/>
</dbReference>
<accession>A0A1Y2CJW6</accession>
<evidence type="ECO:0000313" key="4">
    <source>
        <dbReference type="Proteomes" id="UP000193642"/>
    </source>
</evidence>
<dbReference type="OrthoDB" id="3269932at2759"/>